<dbReference type="Proteomes" id="UP000001555">
    <property type="component" value="Unassembled WGS sequence"/>
</dbReference>
<organism>
    <name type="scientific">Ixodes scapularis</name>
    <name type="common">Black-legged tick</name>
    <name type="synonym">Deer tick</name>
    <dbReference type="NCBI Taxonomy" id="6945"/>
    <lineage>
        <taxon>Eukaryota</taxon>
        <taxon>Metazoa</taxon>
        <taxon>Ecdysozoa</taxon>
        <taxon>Arthropoda</taxon>
        <taxon>Chelicerata</taxon>
        <taxon>Arachnida</taxon>
        <taxon>Acari</taxon>
        <taxon>Parasitiformes</taxon>
        <taxon>Ixodida</taxon>
        <taxon>Ixodoidea</taxon>
        <taxon>Ixodidae</taxon>
        <taxon>Ixodinae</taxon>
        <taxon>Ixodes</taxon>
    </lineage>
</organism>
<reference evidence="3" key="2">
    <citation type="submission" date="2020-05" db="UniProtKB">
        <authorList>
            <consortium name="EnsemblMetazoa"/>
        </authorList>
    </citation>
    <scope>IDENTIFICATION</scope>
    <source>
        <strain evidence="3">wikel</strain>
    </source>
</reference>
<keyword evidence="4" id="KW-1185">Reference proteome</keyword>
<dbReference type="VEuPathDB" id="VectorBase:ISCI011722"/>
<accession>B7Q8K4</accession>
<reference evidence="2 4" key="1">
    <citation type="submission" date="2008-03" db="EMBL/GenBank/DDBJ databases">
        <title>Annotation of Ixodes scapularis.</title>
        <authorList>
            <consortium name="Ixodes scapularis Genome Project Consortium"/>
            <person name="Caler E."/>
            <person name="Hannick L.I."/>
            <person name="Bidwell S."/>
            <person name="Joardar V."/>
            <person name="Thiagarajan M."/>
            <person name="Amedeo P."/>
            <person name="Galinsky K.J."/>
            <person name="Schobel S."/>
            <person name="Inman J."/>
            <person name="Hostetler J."/>
            <person name="Miller J."/>
            <person name="Hammond M."/>
            <person name="Megy K."/>
            <person name="Lawson D."/>
            <person name="Kodira C."/>
            <person name="Sutton G."/>
            <person name="Meyer J."/>
            <person name="Hill C.A."/>
            <person name="Birren B."/>
            <person name="Nene V."/>
            <person name="Collins F."/>
            <person name="Alarcon-Chaidez F."/>
            <person name="Wikel S."/>
            <person name="Strausberg R."/>
        </authorList>
    </citation>
    <scope>NUCLEOTIDE SEQUENCE [LARGE SCALE GENOMIC DNA]</scope>
    <source>
        <strain evidence="4">Wikel</strain>
        <strain evidence="2">Wikel colony</strain>
    </source>
</reference>
<dbReference type="EnsemblMetazoa" id="ISCW011722-RA">
    <property type="protein sequence ID" value="ISCW011722-PA"/>
    <property type="gene ID" value="ISCW011722"/>
</dbReference>
<dbReference type="HOGENOM" id="CLU_3175936_0_0_1"/>
<feature type="transmembrane region" description="Helical" evidence="1">
    <location>
        <begin position="6"/>
        <end position="23"/>
    </location>
</feature>
<evidence type="ECO:0000313" key="2">
    <source>
        <dbReference type="EMBL" id="EEC15176.1"/>
    </source>
</evidence>
<keyword evidence="1" id="KW-1133">Transmembrane helix</keyword>
<dbReference type="VEuPathDB" id="VectorBase:ISCW011722"/>
<evidence type="ECO:0000256" key="1">
    <source>
        <dbReference type="SAM" id="Phobius"/>
    </source>
</evidence>
<protein>
    <submittedName>
        <fullName evidence="2 3">Neural stem cell-derived dendrite regulator, putative</fullName>
    </submittedName>
</protein>
<dbReference type="EMBL" id="DS884641">
    <property type="protein sequence ID" value="EEC15176.1"/>
    <property type="molecule type" value="Genomic_DNA"/>
</dbReference>
<name>B7Q8K4_IXOSC</name>
<dbReference type="AlphaFoldDB" id="B7Q8K4"/>
<evidence type="ECO:0000313" key="3">
    <source>
        <dbReference type="EnsemblMetazoa" id="ISCW011722-PA"/>
    </source>
</evidence>
<keyword evidence="1" id="KW-0812">Transmembrane</keyword>
<dbReference type="EMBL" id="ABJB010767006">
    <property type="status" value="NOT_ANNOTATED_CDS"/>
    <property type="molecule type" value="Genomic_DNA"/>
</dbReference>
<sequence>MLGYIVILSGCVVVEGFISWVSMRGSILDTAPRASMQYLLYVRLEDA</sequence>
<dbReference type="OrthoDB" id="438440at2759"/>
<keyword evidence="1" id="KW-0472">Membrane</keyword>
<proteinExistence type="predicted"/>
<evidence type="ECO:0000313" key="4">
    <source>
        <dbReference type="Proteomes" id="UP000001555"/>
    </source>
</evidence>
<dbReference type="EMBL" id="ABJB010731207">
    <property type="status" value="NOT_ANNOTATED_CDS"/>
    <property type="molecule type" value="Genomic_DNA"/>
</dbReference>
<gene>
    <name evidence="2" type="ORF">IscW_ISCW011722</name>
</gene>
<dbReference type="InParanoid" id="B7Q8K4"/>
<dbReference type="PaxDb" id="6945-B7Q8K4"/>
<dbReference type="VEuPathDB" id="VectorBase:ISCP_016485"/>